<organism evidence="3 4">
    <name type="scientific">Nocardia tengchongensis</name>
    <dbReference type="NCBI Taxonomy" id="2055889"/>
    <lineage>
        <taxon>Bacteria</taxon>
        <taxon>Bacillati</taxon>
        <taxon>Actinomycetota</taxon>
        <taxon>Actinomycetes</taxon>
        <taxon>Mycobacteriales</taxon>
        <taxon>Nocardiaceae</taxon>
        <taxon>Nocardia</taxon>
    </lineage>
</organism>
<evidence type="ECO:0000259" key="2">
    <source>
        <dbReference type="Pfam" id="PF03435"/>
    </source>
</evidence>
<feature type="domain" description="Saccharopine dehydrogenase NADP binding" evidence="2">
    <location>
        <begin position="4"/>
        <end position="103"/>
    </location>
</feature>
<evidence type="ECO:0000313" key="4">
    <source>
        <dbReference type="Proteomes" id="UP000683310"/>
    </source>
</evidence>
<proteinExistence type="predicted"/>
<dbReference type="Proteomes" id="UP000683310">
    <property type="component" value="Chromosome"/>
</dbReference>
<gene>
    <name evidence="3" type="ORF">KHQ06_32330</name>
</gene>
<evidence type="ECO:0000313" key="3">
    <source>
        <dbReference type="EMBL" id="QVI20745.1"/>
    </source>
</evidence>
<dbReference type="Pfam" id="PF03435">
    <property type="entry name" value="Sacchrp_dh_NADP"/>
    <property type="match status" value="1"/>
</dbReference>
<dbReference type="InterPro" id="IPR005097">
    <property type="entry name" value="Sacchrp_dh_NADP-bd"/>
</dbReference>
<keyword evidence="4" id="KW-1185">Reference proteome</keyword>
<dbReference type="PANTHER" id="PTHR43781">
    <property type="entry name" value="SACCHAROPINE DEHYDROGENASE"/>
    <property type="match status" value="1"/>
</dbReference>
<feature type="region of interest" description="Disordered" evidence="1">
    <location>
        <begin position="124"/>
        <end position="150"/>
    </location>
</feature>
<evidence type="ECO:0000256" key="1">
    <source>
        <dbReference type="SAM" id="MobiDB-lite"/>
    </source>
</evidence>
<dbReference type="EMBL" id="CP074371">
    <property type="protein sequence ID" value="QVI20745.1"/>
    <property type="molecule type" value="Genomic_DNA"/>
</dbReference>
<dbReference type="SUPFAM" id="SSF51735">
    <property type="entry name" value="NAD(P)-binding Rossmann-fold domains"/>
    <property type="match status" value="1"/>
</dbReference>
<name>A0ABX8CQD0_9NOCA</name>
<reference evidence="3 4" key="1">
    <citation type="submission" date="2021-04" db="EMBL/GenBank/DDBJ databases">
        <title>Nocardia tengchongensis.</title>
        <authorList>
            <person name="Zhuang k."/>
            <person name="Ran Y."/>
            <person name="Li W."/>
        </authorList>
    </citation>
    <scope>NUCLEOTIDE SEQUENCE [LARGE SCALE GENOMIC DNA]</scope>
    <source>
        <strain evidence="3 4">CFH S0057</strain>
    </source>
</reference>
<dbReference type="InterPro" id="IPR036291">
    <property type="entry name" value="NAD(P)-bd_dom_sf"/>
</dbReference>
<accession>A0ABX8CQD0</accession>
<sequence length="150" mass="15588">MVEIWILGATGRAGRSISAELCRGGHQIVLVGRNAQRLSEAAAAIEALGGPTPRTLVTDDPAAQIAADRPDVVVNTVGPFGTTTVPTAQACVAAGSHYVDLANEFEPVRSLLELDTVARAAGSAPIWPGRPAAPSPSILPLRTRDDRLHP</sequence>
<dbReference type="Gene3D" id="3.40.50.720">
    <property type="entry name" value="NAD(P)-binding Rossmann-like Domain"/>
    <property type="match status" value="1"/>
</dbReference>
<protein>
    <submittedName>
        <fullName evidence="3">Saccharopine dehydrogenase NADP-binding domain-containing protein</fullName>
    </submittedName>
</protein>
<dbReference type="PANTHER" id="PTHR43781:SF1">
    <property type="entry name" value="SACCHAROPINE DEHYDROGENASE"/>
    <property type="match status" value="1"/>
</dbReference>